<dbReference type="SUPFAM" id="SSF53383">
    <property type="entry name" value="PLP-dependent transferases"/>
    <property type="match status" value="1"/>
</dbReference>
<protein>
    <recommendedName>
        <fullName evidence="6">Aminotransferase</fullName>
    </recommendedName>
</protein>
<evidence type="ECO:0000313" key="4">
    <source>
        <dbReference type="EMBL" id="OGH88676.1"/>
    </source>
</evidence>
<dbReference type="Proteomes" id="UP000177907">
    <property type="component" value="Unassembled WGS sequence"/>
</dbReference>
<evidence type="ECO:0000313" key="5">
    <source>
        <dbReference type="Proteomes" id="UP000177907"/>
    </source>
</evidence>
<comment type="caution">
    <text evidence="4">The sequence shown here is derived from an EMBL/GenBank/DDBJ whole genome shotgun (WGS) entry which is preliminary data.</text>
</comment>
<dbReference type="Pfam" id="PF01041">
    <property type="entry name" value="DegT_DnrJ_EryC1"/>
    <property type="match status" value="1"/>
</dbReference>
<name>A0A1F6NXN8_9BACT</name>
<dbReference type="EMBL" id="MFQZ01000001">
    <property type="protein sequence ID" value="OGH88676.1"/>
    <property type="molecule type" value="Genomic_DNA"/>
</dbReference>
<dbReference type="CDD" id="cd00616">
    <property type="entry name" value="AHBA_syn"/>
    <property type="match status" value="1"/>
</dbReference>
<sequence>MKVPATKPYFFKEDIEFISEKFKEILEGKSFLSMDKYGKEFESKFASYIGTKFGVGCNSGTSALELICRAIGVEGKEVIVPANTFIASVNAILNAGGQPVFADCGDNMCLDANDVAKKINKNTVAVMHVHIGGLVSKSILAIKKICKDAGLHLIEDSAQAHGSSLNGIKAGAFGTASGFSFFSTKVMTTGEGGMVTTNDQELVAKMKSMREFGKVKTDIYINYHTSIGYNWRLPEVSSLMGIRQLMMLPKFIERRNEIAKIYNRELLDCQDIAIIQPEENSEFNYYKYIIVLKNHDRATVHKAMEKREIQPSGYVYELPLHKQPVFPWANNLVLPKTEYLCARHFCLPIFYSITDEQTLYVAKNLKEVLQTLPKIK</sequence>
<dbReference type="GO" id="GO:0000271">
    <property type="term" value="P:polysaccharide biosynthetic process"/>
    <property type="evidence" value="ECO:0007669"/>
    <property type="project" value="TreeGrafter"/>
</dbReference>
<accession>A0A1F6NXN8</accession>
<feature type="modified residue" description="N6-(pyridoxal phosphate)lysine" evidence="2">
    <location>
        <position position="185"/>
    </location>
</feature>
<dbReference type="InterPro" id="IPR000653">
    <property type="entry name" value="DegT/StrS_aminotransferase"/>
</dbReference>
<organism evidence="4 5">
    <name type="scientific">Candidatus Magasanikbacteria bacterium RIFOXYC2_FULL_42_28</name>
    <dbReference type="NCBI Taxonomy" id="1798704"/>
    <lineage>
        <taxon>Bacteria</taxon>
        <taxon>Candidatus Magasanikiibacteriota</taxon>
    </lineage>
</organism>
<evidence type="ECO:0000256" key="2">
    <source>
        <dbReference type="PIRSR" id="PIRSR000390-2"/>
    </source>
</evidence>
<dbReference type="GO" id="GO:0030170">
    <property type="term" value="F:pyridoxal phosphate binding"/>
    <property type="evidence" value="ECO:0007669"/>
    <property type="project" value="TreeGrafter"/>
</dbReference>
<dbReference type="PANTHER" id="PTHR30244">
    <property type="entry name" value="TRANSAMINASE"/>
    <property type="match status" value="1"/>
</dbReference>
<dbReference type="Gene3D" id="3.40.640.10">
    <property type="entry name" value="Type I PLP-dependent aspartate aminotransferase-like (Major domain)"/>
    <property type="match status" value="1"/>
</dbReference>
<dbReference type="InterPro" id="IPR015424">
    <property type="entry name" value="PyrdxlP-dep_Trfase"/>
</dbReference>
<keyword evidence="2 3" id="KW-0663">Pyridoxal phosphate</keyword>
<evidence type="ECO:0000256" key="1">
    <source>
        <dbReference type="PIRSR" id="PIRSR000390-1"/>
    </source>
</evidence>
<dbReference type="Gene3D" id="3.90.1150.10">
    <property type="entry name" value="Aspartate Aminotransferase, domain 1"/>
    <property type="match status" value="1"/>
</dbReference>
<dbReference type="GO" id="GO:0008483">
    <property type="term" value="F:transaminase activity"/>
    <property type="evidence" value="ECO:0007669"/>
    <property type="project" value="TreeGrafter"/>
</dbReference>
<dbReference type="AlphaFoldDB" id="A0A1F6NXN8"/>
<reference evidence="4 5" key="1">
    <citation type="journal article" date="2016" name="Nat. Commun.">
        <title>Thousands of microbial genomes shed light on interconnected biogeochemical processes in an aquifer system.</title>
        <authorList>
            <person name="Anantharaman K."/>
            <person name="Brown C.T."/>
            <person name="Hug L.A."/>
            <person name="Sharon I."/>
            <person name="Castelle C.J."/>
            <person name="Probst A.J."/>
            <person name="Thomas B.C."/>
            <person name="Singh A."/>
            <person name="Wilkins M.J."/>
            <person name="Karaoz U."/>
            <person name="Brodie E.L."/>
            <person name="Williams K.H."/>
            <person name="Hubbard S.S."/>
            <person name="Banfield J.F."/>
        </authorList>
    </citation>
    <scope>NUCLEOTIDE SEQUENCE [LARGE SCALE GENOMIC DNA]</scope>
</reference>
<evidence type="ECO:0000256" key="3">
    <source>
        <dbReference type="RuleBase" id="RU004508"/>
    </source>
</evidence>
<dbReference type="PANTHER" id="PTHR30244:SF34">
    <property type="entry name" value="DTDP-4-AMINO-4,6-DIDEOXYGALACTOSE TRANSAMINASE"/>
    <property type="match status" value="1"/>
</dbReference>
<dbReference type="PIRSF" id="PIRSF000390">
    <property type="entry name" value="PLP_StrS"/>
    <property type="match status" value="1"/>
</dbReference>
<dbReference type="STRING" id="1798704.A3J93_01100"/>
<dbReference type="InterPro" id="IPR015422">
    <property type="entry name" value="PyrdxlP-dep_Trfase_small"/>
</dbReference>
<evidence type="ECO:0008006" key="6">
    <source>
        <dbReference type="Google" id="ProtNLM"/>
    </source>
</evidence>
<dbReference type="InterPro" id="IPR015421">
    <property type="entry name" value="PyrdxlP-dep_Trfase_major"/>
</dbReference>
<feature type="active site" description="Proton acceptor" evidence="1">
    <location>
        <position position="185"/>
    </location>
</feature>
<proteinExistence type="inferred from homology"/>
<comment type="similarity">
    <text evidence="3">Belongs to the DegT/DnrJ/EryC1 family.</text>
</comment>
<gene>
    <name evidence="4" type="ORF">A3J93_01100</name>
</gene>